<evidence type="ECO:0000256" key="1">
    <source>
        <dbReference type="SAM" id="MobiDB-lite"/>
    </source>
</evidence>
<name>M0MFW2_9EURY</name>
<comment type="caution">
    <text evidence="2">The sequence shown here is derived from an EMBL/GenBank/DDBJ whole genome shotgun (WGS) entry which is preliminary data.</text>
</comment>
<organism evidence="2 3">
    <name type="scientific">Halococcus saccharolyticus DSM 5350</name>
    <dbReference type="NCBI Taxonomy" id="1227455"/>
    <lineage>
        <taxon>Archaea</taxon>
        <taxon>Methanobacteriati</taxon>
        <taxon>Methanobacteriota</taxon>
        <taxon>Stenosarchaea group</taxon>
        <taxon>Halobacteria</taxon>
        <taxon>Halobacteriales</taxon>
        <taxon>Halococcaceae</taxon>
        <taxon>Halococcus</taxon>
    </lineage>
</organism>
<gene>
    <name evidence="2" type="ORF">C449_13432</name>
</gene>
<feature type="compositionally biased region" description="Basic and acidic residues" evidence="1">
    <location>
        <begin position="62"/>
        <end position="80"/>
    </location>
</feature>
<dbReference type="AlphaFoldDB" id="M0MFW2"/>
<proteinExistence type="predicted"/>
<protein>
    <submittedName>
        <fullName evidence="2">Uncharacterized protein</fullName>
    </submittedName>
</protein>
<dbReference type="OrthoDB" id="382623at2157"/>
<dbReference type="Proteomes" id="UP000011669">
    <property type="component" value="Unassembled WGS sequence"/>
</dbReference>
<dbReference type="PATRIC" id="fig|1227455.4.peg.2741"/>
<dbReference type="RefSeq" id="WP_006078545.1">
    <property type="nucleotide sequence ID" value="NZ_AOMD01000029.1"/>
</dbReference>
<dbReference type="EMBL" id="AOMD01000029">
    <property type="protein sequence ID" value="EMA43564.1"/>
    <property type="molecule type" value="Genomic_DNA"/>
</dbReference>
<reference evidence="2 3" key="1">
    <citation type="journal article" date="2014" name="PLoS Genet.">
        <title>Phylogenetically driven sequencing of extremely halophilic archaea reveals strategies for static and dynamic osmo-response.</title>
        <authorList>
            <person name="Becker E.A."/>
            <person name="Seitzer P.M."/>
            <person name="Tritt A."/>
            <person name="Larsen D."/>
            <person name="Krusor M."/>
            <person name="Yao A.I."/>
            <person name="Wu D."/>
            <person name="Madern D."/>
            <person name="Eisen J.A."/>
            <person name="Darling A.E."/>
            <person name="Facciotti M.T."/>
        </authorList>
    </citation>
    <scope>NUCLEOTIDE SEQUENCE [LARGE SCALE GENOMIC DNA]</scope>
    <source>
        <strain evidence="2 3">DSM 5350</strain>
    </source>
</reference>
<feature type="region of interest" description="Disordered" evidence="1">
    <location>
        <begin position="48"/>
        <end position="80"/>
    </location>
</feature>
<keyword evidence="3" id="KW-1185">Reference proteome</keyword>
<accession>M0MFW2</accession>
<dbReference type="STRING" id="1227455.C449_13432"/>
<dbReference type="InParanoid" id="M0MFW2"/>
<sequence>MAGCECGSGPIDPETAGVFLGDHIVLLGGQSFDTRLWLALDERAEWFPGRDPDLEPVSGGETPRERRDARRSELHSQIDE</sequence>
<evidence type="ECO:0000313" key="2">
    <source>
        <dbReference type="EMBL" id="EMA43564.1"/>
    </source>
</evidence>
<evidence type="ECO:0000313" key="3">
    <source>
        <dbReference type="Proteomes" id="UP000011669"/>
    </source>
</evidence>